<evidence type="ECO:0000256" key="5">
    <source>
        <dbReference type="ARBA" id="ARBA00022898"/>
    </source>
</evidence>
<feature type="binding site" evidence="8">
    <location>
        <position position="412"/>
    </location>
    <ligand>
        <name>substrate</name>
    </ligand>
</feature>
<dbReference type="EMBL" id="NOXT01000099">
    <property type="protein sequence ID" value="OYQ30784.1"/>
    <property type="molecule type" value="Genomic_DNA"/>
</dbReference>
<evidence type="ECO:0000313" key="11">
    <source>
        <dbReference type="EMBL" id="OYQ30784.1"/>
    </source>
</evidence>
<evidence type="ECO:0000256" key="4">
    <source>
        <dbReference type="ARBA" id="ARBA00013089"/>
    </source>
</evidence>
<keyword evidence="6" id="KW-0413">Isomerase</keyword>
<dbReference type="GO" id="GO:0008784">
    <property type="term" value="F:alanine racemase activity"/>
    <property type="evidence" value="ECO:0007669"/>
    <property type="project" value="UniProtKB-EC"/>
</dbReference>
<dbReference type="InterPro" id="IPR011079">
    <property type="entry name" value="Ala_racemase_C"/>
</dbReference>
<feature type="compositionally biased region" description="Basic and acidic residues" evidence="9">
    <location>
        <begin position="8"/>
        <end position="29"/>
    </location>
</feature>
<dbReference type="Pfam" id="PF00842">
    <property type="entry name" value="Ala_racemase_C"/>
    <property type="match status" value="1"/>
</dbReference>
<dbReference type="Gene3D" id="2.40.37.10">
    <property type="entry name" value="Lyase, Ornithine Decarboxylase, Chain A, domain 1"/>
    <property type="match status" value="1"/>
</dbReference>
<comment type="similarity">
    <text evidence="3">Belongs to the alanine racemase family.</text>
</comment>
<name>A0A255YQ31_9SPHN</name>
<evidence type="ECO:0000313" key="12">
    <source>
        <dbReference type="Proteomes" id="UP000216991"/>
    </source>
</evidence>
<dbReference type="InterPro" id="IPR000821">
    <property type="entry name" value="Ala_racemase"/>
</dbReference>
<feature type="region of interest" description="Disordered" evidence="9">
    <location>
        <begin position="1"/>
        <end position="31"/>
    </location>
</feature>
<feature type="modified residue" description="N6-(pyridoxal phosphate)lysine" evidence="7">
    <location>
        <position position="124"/>
    </location>
</feature>
<organism evidence="11 12">
    <name type="scientific">Sandarakinorhabdus cyanobacteriorum</name>
    <dbReference type="NCBI Taxonomy" id="1981098"/>
    <lineage>
        <taxon>Bacteria</taxon>
        <taxon>Pseudomonadati</taxon>
        <taxon>Pseudomonadota</taxon>
        <taxon>Alphaproteobacteria</taxon>
        <taxon>Sphingomonadales</taxon>
        <taxon>Sphingosinicellaceae</taxon>
        <taxon>Sandarakinorhabdus</taxon>
    </lineage>
</organism>
<dbReference type="EC" id="5.1.1.1" evidence="4"/>
<sequence length="473" mass="50180">MQRGPAGRSHEARQEDERRPAGLHPDPRHRPQLCLARCRTGRGRGVSGGRIGVIGRRALLAGLAAAGAGHALAAPVLRADNFGLTPASAARRNGWIEVDAAAFTANIARVRRLIGGSRLCAVMKADAYGNGIALLIPAVIAAGVDVVAITANDEAQVARDLGYRGRLLRIRTATPDEMEDGLALGIEELVGNREAASRLDALWRQRGPAAPLPVQLALNSGGMSRNGVELAHAAGQADARALLALPGLRIAGVMTHYPGEAADDIMGQLARFRADLAWLQAQGLATDRLLRHTANSFATLMHPETWLDMVRVGGLLYGDPGSVKTDDFAPTMTIKSRVAALNPYPAGQTVNYDRIWRLERDSLLANIPLGYSDGVRRSVSRGNRPEFPAEQRPATQVLIGGRRFPVVGRVTMNTLMVDVTDAPGAVRLGDEVVLFGAQGAERITQAELEANSSAYGPELLAVLGASLPKALKG</sequence>
<dbReference type="GO" id="GO:0030170">
    <property type="term" value="F:pyridoxal phosphate binding"/>
    <property type="evidence" value="ECO:0007669"/>
    <property type="project" value="TreeGrafter"/>
</dbReference>
<dbReference type="SUPFAM" id="SSF51419">
    <property type="entry name" value="PLP-binding barrel"/>
    <property type="match status" value="1"/>
</dbReference>
<comment type="cofactor">
    <cofactor evidence="2 7">
        <name>pyridoxal 5'-phosphate</name>
        <dbReference type="ChEBI" id="CHEBI:597326"/>
    </cofactor>
</comment>
<dbReference type="InterPro" id="IPR029066">
    <property type="entry name" value="PLP-binding_barrel"/>
</dbReference>
<evidence type="ECO:0000256" key="7">
    <source>
        <dbReference type="PIRSR" id="PIRSR600821-50"/>
    </source>
</evidence>
<reference evidence="11 12" key="1">
    <citation type="submission" date="2017-07" db="EMBL/GenBank/DDBJ databases">
        <title>Sandarakinorhabdus cyanobacteriorum sp. nov., a novel bacterium isolated from cyanobacterial aggregates in a eutrophic lake.</title>
        <authorList>
            <person name="Cai H."/>
        </authorList>
    </citation>
    <scope>NUCLEOTIDE SEQUENCE [LARGE SCALE GENOMIC DNA]</scope>
    <source>
        <strain evidence="11 12">TH057</strain>
    </source>
</reference>
<evidence type="ECO:0000256" key="9">
    <source>
        <dbReference type="SAM" id="MobiDB-lite"/>
    </source>
</evidence>
<feature type="binding site" evidence="8">
    <location>
        <position position="225"/>
    </location>
    <ligand>
        <name>substrate</name>
    </ligand>
</feature>
<protein>
    <recommendedName>
        <fullName evidence="4">alanine racemase</fullName>
        <ecNumber evidence="4">5.1.1.1</ecNumber>
    </recommendedName>
</protein>
<dbReference type="PROSITE" id="PS00395">
    <property type="entry name" value="ALANINE_RACEMASE"/>
    <property type="match status" value="1"/>
</dbReference>
<dbReference type="GO" id="GO:0030632">
    <property type="term" value="P:D-alanine biosynthetic process"/>
    <property type="evidence" value="ECO:0007669"/>
    <property type="project" value="TreeGrafter"/>
</dbReference>
<dbReference type="InterPro" id="IPR009006">
    <property type="entry name" value="Ala_racemase/Decarboxylase_C"/>
</dbReference>
<evidence type="ECO:0000256" key="8">
    <source>
        <dbReference type="PIRSR" id="PIRSR600821-52"/>
    </source>
</evidence>
<accession>A0A255YQ31</accession>
<comment type="caution">
    <text evidence="11">The sequence shown here is derived from an EMBL/GenBank/DDBJ whole genome shotgun (WGS) entry which is preliminary data.</text>
</comment>
<evidence type="ECO:0000256" key="6">
    <source>
        <dbReference type="ARBA" id="ARBA00023235"/>
    </source>
</evidence>
<dbReference type="PANTHER" id="PTHR30511">
    <property type="entry name" value="ALANINE RACEMASE"/>
    <property type="match status" value="1"/>
</dbReference>
<dbReference type="PRINTS" id="PR00992">
    <property type="entry name" value="ALARACEMASE"/>
</dbReference>
<dbReference type="OrthoDB" id="9813814at2"/>
<keyword evidence="5 7" id="KW-0663">Pyridoxal phosphate</keyword>
<dbReference type="SMART" id="SM01005">
    <property type="entry name" value="Ala_racemase_C"/>
    <property type="match status" value="1"/>
</dbReference>
<dbReference type="PANTHER" id="PTHR30511:SF0">
    <property type="entry name" value="ALANINE RACEMASE, CATABOLIC-RELATED"/>
    <property type="match status" value="1"/>
</dbReference>
<dbReference type="GO" id="GO:0005829">
    <property type="term" value="C:cytosol"/>
    <property type="evidence" value="ECO:0007669"/>
    <property type="project" value="TreeGrafter"/>
</dbReference>
<evidence type="ECO:0000256" key="1">
    <source>
        <dbReference type="ARBA" id="ARBA00000316"/>
    </source>
</evidence>
<dbReference type="NCBIfam" id="TIGR00492">
    <property type="entry name" value="alr"/>
    <property type="match status" value="1"/>
</dbReference>
<dbReference type="AlphaFoldDB" id="A0A255YQ31"/>
<dbReference type="Proteomes" id="UP000216991">
    <property type="component" value="Unassembled WGS sequence"/>
</dbReference>
<evidence type="ECO:0000256" key="2">
    <source>
        <dbReference type="ARBA" id="ARBA00001933"/>
    </source>
</evidence>
<keyword evidence="12" id="KW-1185">Reference proteome</keyword>
<proteinExistence type="inferred from homology"/>
<dbReference type="InterPro" id="IPR020622">
    <property type="entry name" value="Ala_racemase_pyridoxalP-BS"/>
</dbReference>
<evidence type="ECO:0000259" key="10">
    <source>
        <dbReference type="SMART" id="SM01005"/>
    </source>
</evidence>
<gene>
    <name evidence="11" type="primary">alr</name>
    <name evidence="11" type="ORF">CHU93_06400</name>
</gene>
<dbReference type="Pfam" id="PF01168">
    <property type="entry name" value="Ala_racemase_N"/>
    <property type="match status" value="1"/>
</dbReference>
<dbReference type="SUPFAM" id="SSF50621">
    <property type="entry name" value="Alanine racemase C-terminal domain-like"/>
    <property type="match status" value="1"/>
</dbReference>
<comment type="catalytic activity">
    <reaction evidence="1">
        <text>L-alanine = D-alanine</text>
        <dbReference type="Rhea" id="RHEA:20249"/>
        <dbReference type="ChEBI" id="CHEBI:57416"/>
        <dbReference type="ChEBI" id="CHEBI:57972"/>
        <dbReference type="EC" id="5.1.1.1"/>
    </reaction>
</comment>
<dbReference type="Gene3D" id="3.20.20.10">
    <property type="entry name" value="Alanine racemase"/>
    <property type="match status" value="1"/>
</dbReference>
<dbReference type="InterPro" id="IPR001608">
    <property type="entry name" value="Ala_racemase_N"/>
</dbReference>
<feature type="domain" description="Alanine racemase C-terminal" evidence="10">
    <location>
        <begin position="331"/>
        <end position="472"/>
    </location>
</feature>
<evidence type="ECO:0000256" key="3">
    <source>
        <dbReference type="ARBA" id="ARBA00007880"/>
    </source>
</evidence>